<dbReference type="RefSeq" id="WP_208633316.1">
    <property type="nucleotide sequence ID" value="NZ_CP059319.1"/>
</dbReference>
<protein>
    <submittedName>
        <fullName evidence="1">Uncharacterized protein</fullName>
    </submittedName>
</protein>
<dbReference type="AlphaFoldDB" id="A0A975D440"/>
<evidence type="ECO:0000313" key="2">
    <source>
        <dbReference type="Proteomes" id="UP000664914"/>
    </source>
</evidence>
<reference evidence="1" key="2">
    <citation type="submission" date="2021-04" db="EMBL/GenBank/DDBJ databases">
        <title>Isolation and genomic analysis of the ibuprofen-degrading bacterium Sphingomonas strain MPO218.</title>
        <authorList>
            <person name="Aulestia M."/>
            <person name="Flores A."/>
            <person name="Mangas E.L."/>
            <person name="Perez-Pulido A.J."/>
            <person name="Santero E."/>
            <person name="Camacho E.M."/>
        </authorList>
    </citation>
    <scope>NUCLEOTIDE SEQUENCE</scope>
    <source>
        <strain evidence="1">MPO218</strain>
    </source>
</reference>
<sequence>MATFTLEIVQAVSDWQRGGDHNAKVKRGAALKRACAGLPSSFRTWGGPCYRQEAHEKDRVWQLLADNHLPETIAAWTTDLDIAKTFKGGVPPAELRGVIFKLHPPAASVIVNLSALYADADFHDACQRHQSQISCYGGGIGRYGDSQKEVVLEIASLDRASIHAYGGYSSSREDLAELYFGRVPSDDDLAAFDRLCLQANAGAGPWWLSETGTQSVLKRMESDMARLRAQRQAAITAPAR</sequence>
<proteinExistence type="predicted"/>
<dbReference type="EMBL" id="CP059319">
    <property type="protein sequence ID" value="QTH22521.1"/>
    <property type="molecule type" value="Genomic_DNA"/>
</dbReference>
<accession>A0A975D440</accession>
<reference evidence="1" key="1">
    <citation type="submission" date="2020-07" db="EMBL/GenBank/DDBJ databases">
        <authorList>
            <person name="Camacho E."/>
        </authorList>
    </citation>
    <scope>NUCLEOTIDE SEQUENCE</scope>
    <source>
        <strain evidence="1">MPO218</strain>
    </source>
</reference>
<evidence type="ECO:0000313" key="1">
    <source>
        <dbReference type="EMBL" id="QTH22521.1"/>
    </source>
</evidence>
<name>A0A975D440_9SPHN</name>
<dbReference type="Proteomes" id="UP000664914">
    <property type="component" value="Chromosome"/>
</dbReference>
<organism evidence="1 2">
    <name type="scientific">Rhizorhabdus wittichii</name>
    <dbReference type="NCBI Taxonomy" id="160791"/>
    <lineage>
        <taxon>Bacteria</taxon>
        <taxon>Pseudomonadati</taxon>
        <taxon>Pseudomonadota</taxon>
        <taxon>Alphaproteobacteria</taxon>
        <taxon>Sphingomonadales</taxon>
        <taxon>Sphingomonadaceae</taxon>
        <taxon>Rhizorhabdus</taxon>
    </lineage>
</organism>
<gene>
    <name evidence="1" type="ORF">HRJ34_03040</name>
</gene>